<name>A0A0A1T6J6_9HYPO</name>
<dbReference type="CDD" id="cd00067">
    <property type="entry name" value="GAL4"/>
    <property type="match status" value="1"/>
</dbReference>
<organism evidence="4 5">
    <name type="scientific">[Torrubiella] hemipterigena</name>
    <dbReference type="NCBI Taxonomy" id="1531966"/>
    <lineage>
        <taxon>Eukaryota</taxon>
        <taxon>Fungi</taxon>
        <taxon>Dikarya</taxon>
        <taxon>Ascomycota</taxon>
        <taxon>Pezizomycotina</taxon>
        <taxon>Sordariomycetes</taxon>
        <taxon>Hypocreomycetidae</taxon>
        <taxon>Hypocreales</taxon>
        <taxon>Clavicipitaceae</taxon>
        <taxon>Clavicipitaceae incertae sedis</taxon>
        <taxon>'Torrubiella' clade</taxon>
    </lineage>
</organism>
<evidence type="ECO:0000256" key="1">
    <source>
        <dbReference type="ARBA" id="ARBA00023242"/>
    </source>
</evidence>
<dbReference type="Gene3D" id="4.10.240.10">
    <property type="entry name" value="Zn(2)-C6 fungal-type DNA-binding domain"/>
    <property type="match status" value="1"/>
</dbReference>
<dbReference type="AlphaFoldDB" id="A0A0A1T6J6"/>
<dbReference type="InterPro" id="IPR001138">
    <property type="entry name" value="Zn2Cys6_DnaBD"/>
</dbReference>
<dbReference type="InterPro" id="IPR021858">
    <property type="entry name" value="Fun_TF"/>
</dbReference>
<protein>
    <recommendedName>
        <fullName evidence="3">Zn(2)-C6 fungal-type domain-containing protein</fullName>
    </recommendedName>
</protein>
<dbReference type="GO" id="GO:0008270">
    <property type="term" value="F:zinc ion binding"/>
    <property type="evidence" value="ECO:0007669"/>
    <property type="project" value="InterPro"/>
</dbReference>
<dbReference type="SMART" id="SM00066">
    <property type="entry name" value="GAL4"/>
    <property type="match status" value="1"/>
</dbReference>
<sequence length="465" mass="51442">MVHKSQVPRSCDRCHASKERCSRPSAASKCERCARLNFTCTLERNTKRPGRPLMSATTRRCRTSTHTPTPSPTLLATVEDISKSKAFDISASAAKLIACIGDNRVMGRYVIGPSFYETHRQYLVSTLCAAPQRLADSYLAAAACQYDDHYQPGGVSKDTNSTKQEYIFASSAVAALRTFTVRNVDDMRDCLVLGGHIVTFALRLQVADSRSICQRTLDLIKPIYEDDVIMQSADPAVTGFLTSLVLTDVAESLLCCQPPALRYRKSLTNAPADRYVGISTGLLGLLYDLAVLSYEMSLDRSNARASHAHQTAMLKLESLVSIWEPEMPQGFMSQYTPMEISHMICQAEVLRTSALLILHHLRHPFRRQDPVAEAMSSQILNLLTTTKSATHSVPRCIDLALAIACLQYAGQPRAADKMAQLSPISGYSDIFLERSTAMLAAFNQAWGPSSEIYWYDLGRIFPLPQ</sequence>
<keyword evidence="5" id="KW-1185">Reference proteome</keyword>
<dbReference type="Proteomes" id="UP000039046">
    <property type="component" value="Unassembled WGS sequence"/>
</dbReference>
<gene>
    <name evidence="4" type="ORF">VHEMI06227</name>
</gene>
<dbReference type="SUPFAM" id="SSF57701">
    <property type="entry name" value="Zn2/Cys6 DNA-binding domain"/>
    <property type="match status" value="1"/>
</dbReference>
<dbReference type="HOGENOM" id="CLU_036113_0_0_1"/>
<dbReference type="PROSITE" id="PS50048">
    <property type="entry name" value="ZN2_CY6_FUNGAL_2"/>
    <property type="match status" value="1"/>
</dbReference>
<evidence type="ECO:0000313" key="5">
    <source>
        <dbReference type="Proteomes" id="UP000039046"/>
    </source>
</evidence>
<feature type="region of interest" description="Disordered" evidence="2">
    <location>
        <begin position="49"/>
        <end position="70"/>
    </location>
</feature>
<proteinExistence type="predicted"/>
<keyword evidence="1" id="KW-0539">Nucleus</keyword>
<dbReference type="GO" id="GO:0000981">
    <property type="term" value="F:DNA-binding transcription factor activity, RNA polymerase II-specific"/>
    <property type="evidence" value="ECO:0007669"/>
    <property type="project" value="InterPro"/>
</dbReference>
<feature type="domain" description="Zn(2)-C6 fungal-type" evidence="3">
    <location>
        <begin position="10"/>
        <end position="42"/>
    </location>
</feature>
<dbReference type="PROSITE" id="PS00463">
    <property type="entry name" value="ZN2_CY6_FUNGAL_1"/>
    <property type="match status" value="1"/>
</dbReference>
<evidence type="ECO:0000256" key="2">
    <source>
        <dbReference type="SAM" id="MobiDB-lite"/>
    </source>
</evidence>
<evidence type="ECO:0000259" key="3">
    <source>
        <dbReference type="PROSITE" id="PS50048"/>
    </source>
</evidence>
<evidence type="ECO:0000313" key="4">
    <source>
        <dbReference type="EMBL" id="CEJ90439.1"/>
    </source>
</evidence>
<dbReference type="OrthoDB" id="4137815at2759"/>
<dbReference type="Pfam" id="PF11951">
    <property type="entry name" value="Fungal_trans_2"/>
    <property type="match status" value="1"/>
</dbReference>
<dbReference type="InterPro" id="IPR036864">
    <property type="entry name" value="Zn2-C6_fun-type_DNA-bd_sf"/>
</dbReference>
<dbReference type="EMBL" id="CDHN01000003">
    <property type="protein sequence ID" value="CEJ90439.1"/>
    <property type="molecule type" value="Genomic_DNA"/>
</dbReference>
<reference evidence="4 5" key="1">
    <citation type="journal article" date="2015" name="Genome Announc.">
        <title>Draft Genome Sequence and Gene Annotation of the Entomopathogenic Fungus Verticillium hemipterigenum.</title>
        <authorList>
            <person name="Horn F."/>
            <person name="Habel A."/>
            <person name="Scharf D.H."/>
            <person name="Dworschak J."/>
            <person name="Brakhage A.A."/>
            <person name="Guthke R."/>
            <person name="Hertweck C."/>
            <person name="Linde J."/>
        </authorList>
    </citation>
    <scope>NUCLEOTIDE SEQUENCE [LARGE SCALE GENOMIC DNA]</scope>
</reference>
<accession>A0A0A1T6J6</accession>